<name>A0A4S8R3P3_9HELO</name>
<dbReference type="EMBL" id="PQXL01000138">
    <property type="protein sequence ID" value="THV50735.1"/>
    <property type="molecule type" value="Genomic_DNA"/>
</dbReference>
<comment type="caution">
    <text evidence="1">The sequence shown here is derived from an EMBL/GenBank/DDBJ whole genome shotgun (WGS) entry which is preliminary data.</text>
</comment>
<keyword evidence="2" id="KW-1185">Reference proteome</keyword>
<evidence type="ECO:0000313" key="2">
    <source>
        <dbReference type="Proteomes" id="UP000308671"/>
    </source>
</evidence>
<dbReference type="Gene3D" id="3.30.560.10">
    <property type="entry name" value="Glucose Oxidase, domain 3"/>
    <property type="match status" value="1"/>
</dbReference>
<evidence type="ECO:0000313" key="1">
    <source>
        <dbReference type="EMBL" id="THV50735.1"/>
    </source>
</evidence>
<dbReference type="SUPFAM" id="SSF54373">
    <property type="entry name" value="FAD-linked reductases, C-terminal domain"/>
    <property type="match status" value="1"/>
</dbReference>
<dbReference type="AlphaFoldDB" id="A0A4S8R3P3"/>
<gene>
    <name evidence="1" type="ORF">BGAL_0138g00140</name>
</gene>
<dbReference type="Proteomes" id="UP000308671">
    <property type="component" value="Unassembled WGS sequence"/>
</dbReference>
<proteinExistence type="predicted"/>
<reference evidence="1 2" key="1">
    <citation type="submission" date="2017-12" db="EMBL/GenBank/DDBJ databases">
        <title>Comparative genomics of Botrytis spp.</title>
        <authorList>
            <person name="Valero-Jimenez C.A."/>
            <person name="Tapia P."/>
            <person name="Veloso J."/>
            <person name="Silva-Moreno E."/>
            <person name="Staats M."/>
            <person name="Valdes J.H."/>
            <person name="Van Kan J.A.L."/>
        </authorList>
    </citation>
    <scope>NUCLEOTIDE SEQUENCE [LARGE SCALE GENOMIC DNA]</scope>
    <source>
        <strain evidence="1 2">MUCL435</strain>
    </source>
</reference>
<sequence length="208" mass="23302">MENFNGSVRSASMLIRYLITVVLDIPAVDRNLFEHFACFQVSKLRNSKCVLSLGHPELSGVAVFKANVMCIDWFVNTALPTETLEKALPEDRELLDVIRLDEAGRIYIQIIILHNPLAPSVPVDGSFVGTSVMLMLPTPRGSLELSEAWLNLLPKLTGDYFSTTTDCADLTYEARRLLQYLTWTTIQDFVETEVSSSSELETLTGKQR</sequence>
<dbReference type="InterPro" id="IPR036188">
    <property type="entry name" value="FAD/NAD-bd_sf"/>
</dbReference>
<protein>
    <submittedName>
        <fullName evidence="1">Uncharacterized protein</fullName>
    </submittedName>
</protein>
<accession>A0A4S8R3P3</accession>
<organism evidence="1 2">
    <name type="scientific">Botrytis galanthina</name>
    <dbReference type="NCBI Taxonomy" id="278940"/>
    <lineage>
        <taxon>Eukaryota</taxon>
        <taxon>Fungi</taxon>
        <taxon>Dikarya</taxon>
        <taxon>Ascomycota</taxon>
        <taxon>Pezizomycotina</taxon>
        <taxon>Leotiomycetes</taxon>
        <taxon>Helotiales</taxon>
        <taxon>Sclerotiniaceae</taxon>
        <taxon>Botrytis</taxon>
    </lineage>
</organism>
<dbReference type="Gene3D" id="3.50.50.60">
    <property type="entry name" value="FAD/NAD(P)-binding domain"/>
    <property type="match status" value="1"/>
</dbReference>
<dbReference type="OrthoDB" id="269227at2759"/>